<evidence type="ECO:0000313" key="6">
    <source>
        <dbReference type="EMBL" id="MBD8066817.1"/>
    </source>
</evidence>
<dbReference type="GO" id="GO:0016787">
    <property type="term" value="F:hydrolase activity"/>
    <property type="evidence" value="ECO:0007669"/>
    <property type="project" value="UniProtKB-KW"/>
</dbReference>
<evidence type="ECO:0000256" key="3">
    <source>
        <dbReference type="ARBA" id="ARBA00022801"/>
    </source>
</evidence>
<dbReference type="PANTHER" id="PTHR43108:SF6">
    <property type="entry name" value="N-SULPHOGLUCOSAMINE SULPHOHYDROLASE"/>
    <property type="match status" value="1"/>
</dbReference>
<evidence type="ECO:0000256" key="1">
    <source>
        <dbReference type="ARBA" id="ARBA00008779"/>
    </source>
</evidence>
<sequence length="515" mass="58407">MQPNILFIMSDDHAARAISAYGGGLNHTPNLDRLAKEGMRLDRCYVTNSICTPSRAAILTGTYNHVNTVTTLDTHIDNRLPNVAKHLRQSGYQTAIFGKWHLGEGEAHEPTGFDEWAVVPGQGLYYDPVFIDRDGPRVVEGYATDIITDMSLDFLERRDRQRPFFLMCHHKAPHRNFVCNHKHEDLFQDDLPLPESFNDTYENRAAAAAAAKMRIRSDMTYDDLGLIQPEGGSEVGRPMFPNPHIQNRCIPELEPGGSMTLIDARTGENFIFTDPQKLAEFKYQRYIKRYLRTVQSIDDNVGRMLDYLDAEGLADNTIVIYTSDQGFFLGEHGWFDKRFIYEESLQMPFLVRYPKGIGPGGVSKDIAMNVDFAPTFLDYAGLTIPSYMQGTSMRPVFEGSAGEDWQDVAYHRYWMHKDVIHNAFAHYGIRDQRYKLIYWYNDPLNQLGATSGDEPPEWELFDCDADPFELHNRAGDPEYIDVFKAMLGKLDAKMAEIGDLPEHDSAAALAALACS</sequence>
<dbReference type="RefSeq" id="WP_191777254.1">
    <property type="nucleotide sequence ID" value="NZ_JACYFU010000004.1"/>
</dbReference>
<dbReference type="AlphaFoldDB" id="A0A927FWI9"/>
<evidence type="ECO:0000313" key="7">
    <source>
        <dbReference type="Proteomes" id="UP000654108"/>
    </source>
</evidence>
<dbReference type="InterPro" id="IPR024607">
    <property type="entry name" value="Sulfatase_CS"/>
</dbReference>
<reference evidence="6" key="1">
    <citation type="submission" date="2020-09" db="EMBL/GenBank/DDBJ databases">
        <title>Genome seq and assembly of Devosia sp.</title>
        <authorList>
            <person name="Chhetri G."/>
        </authorList>
    </citation>
    <scope>NUCLEOTIDE SEQUENCE</scope>
    <source>
        <strain evidence="6">PTR5</strain>
    </source>
</reference>
<protein>
    <submittedName>
        <fullName evidence="6">Sulfatase</fullName>
    </submittedName>
</protein>
<evidence type="ECO:0000259" key="5">
    <source>
        <dbReference type="Pfam" id="PF00884"/>
    </source>
</evidence>
<evidence type="ECO:0000256" key="2">
    <source>
        <dbReference type="ARBA" id="ARBA00022729"/>
    </source>
</evidence>
<evidence type="ECO:0000256" key="4">
    <source>
        <dbReference type="ARBA" id="ARBA00023180"/>
    </source>
</evidence>
<proteinExistence type="inferred from homology"/>
<dbReference type="CDD" id="cd16031">
    <property type="entry name" value="G6S_like"/>
    <property type="match status" value="1"/>
</dbReference>
<dbReference type="PROSITE" id="PS00523">
    <property type="entry name" value="SULFATASE_1"/>
    <property type="match status" value="1"/>
</dbReference>
<dbReference type="Proteomes" id="UP000654108">
    <property type="component" value="Unassembled WGS sequence"/>
</dbReference>
<gene>
    <name evidence="6" type="ORF">IC608_15185</name>
</gene>
<comment type="caution">
    <text evidence="6">The sequence shown here is derived from an EMBL/GenBank/DDBJ whole genome shotgun (WGS) entry which is preliminary data.</text>
</comment>
<feature type="domain" description="Sulfatase N-terminal" evidence="5">
    <location>
        <begin position="3"/>
        <end position="381"/>
    </location>
</feature>
<dbReference type="InterPro" id="IPR017850">
    <property type="entry name" value="Alkaline_phosphatase_core_sf"/>
</dbReference>
<dbReference type="SUPFAM" id="SSF53649">
    <property type="entry name" value="Alkaline phosphatase-like"/>
    <property type="match status" value="1"/>
</dbReference>
<dbReference type="EMBL" id="JACYFU010000004">
    <property type="protein sequence ID" value="MBD8066817.1"/>
    <property type="molecule type" value="Genomic_DNA"/>
</dbReference>
<keyword evidence="3" id="KW-0378">Hydrolase</keyword>
<keyword evidence="7" id="KW-1185">Reference proteome</keyword>
<name>A0A927FWI9_9HYPH</name>
<accession>A0A927FWI9</accession>
<comment type="similarity">
    <text evidence="1">Belongs to the sulfatase family.</text>
</comment>
<dbReference type="PANTHER" id="PTHR43108">
    <property type="entry name" value="N-ACETYLGLUCOSAMINE-6-SULFATASE FAMILY MEMBER"/>
    <property type="match status" value="1"/>
</dbReference>
<dbReference type="InterPro" id="IPR000917">
    <property type="entry name" value="Sulfatase_N"/>
</dbReference>
<organism evidence="6 7">
    <name type="scientific">Devosia oryzisoli</name>
    <dbReference type="NCBI Taxonomy" id="2774138"/>
    <lineage>
        <taxon>Bacteria</taxon>
        <taxon>Pseudomonadati</taxon>
        <taxon>Pseudomonadota</taxon>
        <taxon>Alphaproteobacteria</taxon>
        <taxon>Hyphomicrobiales</taxon>
        <taxon>Devosiaceae</taxon>
        <taxon>Devosia</taxon>
    </lineage>
</organism>
<keyword evidence="4" id="KW-0325">Glycoprotein</keyword>
<keyword evidence="2" id="KW-0732">Signal</keyword>
<dbReference type="Gene3D" id="3.40.720.10">
    <property type="entry name" value="Alkaline Phosphatase, subunit A"/>
    <property type="match status" value="2"/>
</dbReference>
<dbReference type="Pfam" id="PF00884">
    <property type="entry name" value="Sulfatase"/>
    <property type="match status" value="1"/>
</dbReference>